<sequence length="207" mass="22698">MSKNEESEMTTLAPEKTTSDVSPAPAESRALFDLLDSLDLPRGLRAEIIEGSTITVSPVASGKHQRTVRSLDLQLRPHLPAGYDAEPHLEIRMPELGKSVIPDLFVAPAEVLDTAESIVPPDDVLLVAEVVSPSNARSDRVVKLNIYAKAAIEYYLLIDPIAAQTTLFSKPSGGRYLDRVTRDFGKKLVIPEPFEFDLDTSQFRALS</sequence>
<dbReference type="GO" id="GO:0004519">
    <property type="term" value="F:endonuclease activity"/>
    <property type="evidence" value="ECO:0007669"/>
    <property type="project" value="UniProtKB-KW"/>
</dbReference>
<protein>
    <submittedName>
        <fullName evidence="3">Uma2 family endonuclease</fullName>
    </submittedName>
</protein>
<keyword evidence="4" id="KW-1185">Reference proteome</keyword>
<evidence type="ECO:0000313" key="3">
    <source>
        <dbReference type="EMBL" id="MFC7328559.1"/>
    </source>
</evidence>
<organism evidence="3 4">
    <name type="scientific">Marinactinospora rubrisoli</name>
    <dbReference type="NCBI Taxonomy" id="2715399"/>
    <lineage>
        <taxon>Bacteria</taxon>
        <taxon>Bacillati</taxon>
        <taxon>Actinomycetota</taxon>
        <taxon>Actinomycetes</taxon>
        <taxon>Streptosporangiales</taxon>
        <taxon>Nocardiopsidaceae</taxon>
        <taxon>Marinactinospora</taxon>
    </lineage>
</organism>
<dbReference type="Proteomes" id="UP001596540">
    <property type="component" value="Unassembled WGS sequence"/>
</dbReference>
<dbReference type="InterPro" id="IPR012296">
    <property type="entry name" value="Nuclease_put_TT1808"/>
</dbReference>
<evidence type="ECO:0000256" key="1">
    <source>
        <dbReference type="SAM" id="MobiDB-lite"/>
    </source>
</evidence>
<dbReference type="CDD" id="cd06260">
    <property type="entry name" value="DUF820-like"/>
    <property type="match status" value="1"/>
</dbReference>
<reference evidence="4" key="1">
    <citation type="journal article" date="2019" name="Int. J. Syst. Evol. Microbiol.">
        <title>The Global Catalogue of Microorganisms (GCM) 10K type strain sequencing project: providing services to taxonomists for standard genome sequencing and annotation.</title>
        <authorList>
            <consortium name="The Broad Institute Genomics Platform"/>
            <consortium name="The Broad Institute Genome Sequencing Center for Infectious Disease"/>
            <person name="Wu L."/>
            <person name="Ma J."/>
        </authorList>
    </citation>
    <scope>NUCLEOTIDE SEQUENCE [LARGE SCALE GENOMIC DNA]</scope>
    <source>
        <strain evidence="4">CGMCC 4.7382</strain>
    </source>
</reference>
<dbReference type="PANTHER" id="PTHR35400">
    <property type="entry name" value="SLR1083 PROTEIN"/>
    <property type="match status" value="1"/>
</dbReference>
<dbReference type="Gene3D" id="3.90.1570.10">
    <property type="entry name" value="tt1808, chain A"/>
    <property type="match status" value="1"/>
</dbReference>
<dbReference type="InterPro" id="IPR011335">
    <property type="entry name" value="Restrct_endonuc-II-like"/>
</dbReference>
<proteinExistence type="predicted"/>
<accession>A0ABW2KEW4</accession>
<keyword evidence="3" id="KW-0255">Endonuclease</keyword>
<evidence type="ECO:0000259" key="2">
    <source>
        <dbReference type="Pfam" id="PF05685"/>
    </source>
</evidence>
<dbReference type="EMBL" id="JBHTBH010000005">
    <property type="protein sequence ID" value="MFC7328559.1"/>
    <property type="molecule type" value="Genomic_DNA"/>
</dbReference>
<keyword evidence="3" id="KW-0378">Hydrolase</keyword>
<name>A0ABW2KEW4_9ACTN</name>
<gene>
    <name evidence="3" type="ORF">ACFQRF_12475</name>
</gene>
<dbReference type="PANTHER" id="PTHR35400:SF3">
    <property type="entry name" value="SLL1072 PROTEIN"/>
    <property type="match status" value="1"/>
</dbReference>
<keyword evidence="3" id="KW-0540">Nuclease</keyword>
<feature type="domain" description="Putative restriction endonuclease" evidence="2">
    <location>
        <begin position="38"/>
        <end position="198"/>
    </location>
</feature>
<evidence type="ECO:0000313" key="4">
    <source>
        <dbReference type="Proteomes" id="UP001596540"/>
    </source>
</evidence>
<dbReference type="Pfam" id="PF05685">
    <property type="entry name" value="Uma2"/>
    <property type="match status" value="1"/>
</dbReference>
<comment type="caution">
    <text evidence="3">The sequence shown here is derived from an EMBL/GenBank/DDBJ whole genome shotgun (WGS) entry which is preliminary data.</text>
</comment>
<feature type="region of interest" description="Disordered" evidence="1">
    <location>
        <begin position="1"/>
        <end position="25"/>
    </location>
</feature>
<dbReference type="RefSeq" id="WP_379871209.1">
    <property type="nucleotide sequence ID" value="NZ_JBHTBH010000005.1"/>
</dbReference>
<dbReference type="InterPro" id="IPR008538">
    <property type="entry name" value="Uma2"/>
</dbReference>
<dbReference type="SUPFAM" id="SSF52980">
    <property type="entry name" value="Restriction endonuclease-like"/>
    <property type="match status" value="1"/>
</dbReference>